<comment type="catalytic activity">
    <reaction evidence="11">
        <text>UDP-N-acetyl-alpha-D-muramoyl-L-alanyl-D-glutamate + meso-2,6-diaminopimelate + ATP = UDP-N-acetyl-alpha-D-muramoyl-L-alanyl-gamma-D-glutamyl-meso-2,6-diaminopimelate + ADP + phosphate + H(+)</text>
        <dbReference type="Rhea" id="RHEA:23676"/>
        <dbReference type="ChEBI" id="CHEBI:15378"/>
        <dbReference type="ChEBI" id="CHEBI:30616"/>
        <dbReference type="ChEBI" id="CHEBI:43474"/>
        <dbReference type="ChEBI" id="CHEBI:57791"/>
        <dbReference type="ChEBI" id="CHEBI:83900"/>
        <dbReference type="ChEBI" id="CHEBI:83905"/>
        <dbReference type="ChEBI" id="CHEBI:456216"/>
        <dbReference type="EC" id="6.3.2.13"/>
    </reaction>
</comment>
<feature type="binding site" evidence="11">
    <location>
        <position position="460"/>
    </location>
    <ligand>
        <name>meso-2,6-diaminopimelate</name>
        <dbReference type="ChEBI" id="CHEBI:57791"/>
    </ligand>
</feature>
<keyword evidence="17" id="KW-1185">Reference proteome</keyword>
<dbReference type="EC" id="6.3.2.13" evidence="11"/>
<evidence type="ECO:0000259" key="14">
    <source>
        <dbReference type="Pfam" id="PF02875"/>
    </source>
</evidence>
<dbReference type="PANTHER" id="PTHR23135:SF4">
    <property type="entry name" value="UDP-N-ACETYLMURAMOYL-L-ALANYL-D-GLUTAMATE--2,6-DIAMINOPIMELATE LIGASE MURE HOMOLOG, CHLOROPLASTIC"/>
    <property type="match status" value="1"/>
</dbReference>
<comment type="PTM">
    <text evidence="11">Carboxylation is probably crucial for Mg(2+) binding and, consequently, for the gamma-phosphate positioning of ATP.</text>
</comment>
<feature type="domain" description="Mur ligase central" evidence="15">
    <location>
        <begin position="107"/>
        <end position="310"/>
    </location>
</feature>
<dbReference type="InterPro" id="IPR018109">
    <property type="entry name" value="Folylpolyglutamate_synth_CS"/>
</dbReference>
<feature type="short sequence motif" description="Meso-diaminopimelate recognition motif" evidence="11">
    <location>
        <begin position="405"/>
        <end position="408"/>
    </location>
</feature>
<comment type="subcellular location">
    <subcellularLocation>
        <location evidence="11 12">Cytoplasm</location>
    </subcellularLocation>
</comment>
<keyword evidence="11" id="KW-0460">Magnesium</keyword>
<dbReference type="NCBIfam" id="NF001126">
    <property type="entry name" value="PRK00139.1-4"/>
    <property type="match status" value="1"/>
</dbReference>
<organism evidence="16 17">
    <name type="scientific">Conexibacter stalactiti</name>
    <dbReference type="NCBI Taxonomy" id="1940611"/>
    <lineage>
        <taxon>Bacteria</taxon>
        <taxon>Bacillati</taxon>
        <taxon>Actinomycetota</taxon>
        <taxon>Thermoleophilia</taxon>
        <taxon>Solirubrobacterales</taxon>
        <taxon>Conexibacteraceae</taxon>
        <taxon>Conexibacter</taxon>
    </lineage>
</organism>
<evidence type="ECO:0000256" key="8">
    <source>
        <dbReference type="ARBA" id="ARBA00022984"/>
    </source>
</evidence>
<evidence type="ECO:0000256" key="10">
    <source>
        <dbReference type="ARBA" id="ARBA00023316"/>
    </source>
</evidence>
<evidence type="ECO:0000256" key="1">
    <source>
        <dbReference type="ARBA" id="ARBA00005898"/>
    </source>
</evidence>
<comment type="caution">
    <text evidence="16">The sequence shown here is derived from an EMBL/GenBank/DDBJ whole genome shotgun (WGS) entry which is preliminary data.</text>
</comment>
<dbReference type="GO" id="GO:0008765">
    <property type="term" value="F:UDP-N-acetylmuramoylalanyl-D-glutamate-2,6-diaminopimelate ligase activity"/>
    <property type="evidence" value="ECO:0007669"/>
    <property type="project" value="UniProtKB-EC"/>
</dbReference>
<dbReference type="SUPFAM" id="SSF53623">
    <property type="entry name" value="MurD-like peptide ligases, catalytic domain"/>
    <property type="match status" value="1"/>
</dbReference>
<dbReference type="Pfam" id="PF02875">
    <property type="entry name" value="Mur_ligase_C"/>
    <property type="match status" value="1"/>
</dbReference>
<dbReference type="InterPro" id="IPR013221">
    <property type="entry name" value="Mur_ligase_cen"/>
</dbReference>
<dbReference type="Gene3D" id="3.40.1390.10">
    <property type="entry name" value="MurE/MurF, N-terminal domain"/>
    <property type="match status" value="1"/>
</dbReference>
<keyword evidence="6 11" id="KW-0067">ATP-binding</keyword>
<dbReference type="Pfam" id="PF01225">
    <property type="entry name" value="Mur_ligase"/>
    <property type="match status" value="1"/>
</dbReference>
<evidence type="ECO:0000256" key="5">
    <source>
        <dbReference type="ARBA" id="ARBA00022741"/>
    </source>
</evidence>
<feature type="domain" description="Mur ligase N-terminal catalytic" evidence="13">
    <location>
        <begin position="24"/>
        <end position="74"/>
    </location>
</feature>
<dbReference type="RefSeq" id="WP_318600700.1">
    <property type="nucleotide sequence ID" value="NZ_JAWSTH010000126.1"/>
</dbReference>
<dbReference type="SUPFAM" id="SSF63418">
    <property type="entry name" value="MurE/MurF N-terminal domain"/>
    <property type="match status" value="1"/>
</dbReference>
<keyword evidence="2 11" id="KW-0963">Cytoplasm</keyword>
<dbReference type="Proteomes" id="UP001284601">
    <property type="component" value="Unassembled WGS sequence"/>
</dbReference>
<keyword evidence="8 11" id="KW-0573">Peptidoglycan synthesis</keyword>
<name>A0ABU4HZS4_9ACTN</name>
<comment type="pathway">
    <text evidence="11 12">Cell wall biogenesis; peptidoglycan biosynthesis.</text>
</comment>
<dbReference type="PANTHER" id="PTHR23135">
    <property type="entry name" value="MUR LIGASE FAMILY MEMBER"/>
    <property type="match status" value="1"/>
</dbReference>
<dbReference type="PROSITE" id="PS01011">
    <property type="entry name" value="FOLYLPOLYGLU_SYNT_1"/>
    <property type="match status" value="1"/>
</dbReference>
<keyword evidence="4 11" id="KW-0132">Cell division</keyword>
<keyword evidence="10 11" id="KW-0961">Cell wall biogenesis/degradation</keyword>
<evidence type="ECO:0000256" key="7">
    <source>
        <dbReference type="ARBA" id="ARBA00022960"/>
    </source>
</evidence>
<sequence length="491" mass="51513">MKLLDVIGSADASPLAGSAGGVEIAALAYDNRKVQPGTLFFCVPGFTRDGHDFAPDAIERGASALVVERPLGLGVPEVVVPSVRGAMAPAAAAFYGRPSETLQVVGVTGTNGKTTTAYLVRGLLEAAGRQTGLLGTVAAIVGGSEREVQRTTAEAIELQRDFRAMLDGGDVAAAIEVSSHALELHRADATRFAAAIFTNLTQDHLDFHPTMEEYYLAKRRLFEPALLDGVAVVNVDDAYGRRLADELRAEGAGLLTIAIDGDADYRATDLTTSLTGSTFTALTPEGPLALRTPLPGRFNVQNVLGAVAAVRALGVPLAEIAAALPQAGRVPGRFEPVDEGQPFAVLVDYAHTPDSLDNVLRAARGLTARRVLSVFGCGGDRDRTKRPLMGEIAARLSDETFATSDNPRSEDPAAILRDVAEGTGSGPHVHVEVDRRRAIHDAIAAAQAGDVVVIAGKGHEQGQEFEAGRKLPFDDVTVAREALRAVRNGAG</sequence>
<feature type="binding site" evidence="11">
    <location>
        <position position="178"/>
    </location>
    <ligand>
        <name>UDP-N-acetyl-alpha-D-muramoyl-L-alanyl-D-glutamate</name>
        <dbReference type="ChEBI" id="CHEBI:83900"/>
    </ligand>
</feature>
<feature type="binding site" evidence="11">
    <location>
        <begin position="109"/>
        <end position="115"/>
    </location>
    <ligand>
        <name>ATP</name>
        <dbReference type="ChEBI" id="CHEBI:30616"/>
    </ligand>
</feature>
<feature type="binding site" evidence="11">
    <location>
        <position position="186"/>
    </location>
    <ligand>
        <name>UDP-N-acetyl-alpha-D-muramoyl-L-alanyl-D-glutamate</name>
        <dbReference type="ChEBI" id="CHEBI:83900"/>
    </ligand>
</feature>
<dbReference type="EMBL" id="JAWSTH010000126">
    <property type="protein sequence ID" value="MDW5598207.1"/>
    <property type="molecule type" value="Genomic_DNA"/>
</dbReference>
<dbReference type="InterPro" id="IPR000713">
    <property type="entry name" value="Mur_ligase_N"/>
</dbReference>
<dbReference type="HAMAP" id="MF_00208">
    <property type="entry name" value="MurE"/>
    <property type="match status" value="1"/>
</dbReference>
<evidence type="ECO:0000313" key="17">
    <source>
        <dbReference type="Proteomes" id="UP001284601"/>
    </source>
</evidence>
<reference evidence="16 17" key="2">
    <citation type="submission" date="2023-10" db="EMBL/GenBank/DDBJ databases">
        <authorList>
            <person name="Han X.F."/>
        </authorList>
    </citation>
    <scope>NUCLEOTIDE SEQUENCE [LARGE SCALE GENOMIC DNA]</scope>
    <source>
        <strain evidence="16 17">KCTC 39840</strain>
    </source>
</reference>
<comment type="cofactor">
    <cofactor evidence="11">
        <name>Mg(2+)</name>
        <dbReference type="ChEBI" id="CHEBI:18420"/>
    </cofactor>
</comment>
<keyword evidence="7 11" id="KW-0133">Cell shape</keyword>
<keyword evidence="9 11" id="KW-0131">Cell cycle</keyword>
<keyword evidence="5 11" id="KW-0547">Nucleotide-binding</keyword>
<feature type="domain" description="Mur ligase C-terminal" evidence="14">
    <location>
        <begin position="332"/>
        <end position="458"/>
    </location>
</feature>
<proteinExistence type="inferred from homology"/>
<keyword evidence="3 11" id="KW-0436">Ligase</keyword>
<evidence type="ECO:0000256" key="4">
    <source>
        <dbReference type="ARBA" id="ARBA00022618"/>
    </source>
</evidence>
<reference evidence="17" key="1">
    <citation type="submission" date="2023-07" db="EMBL/GenBank/DDBJ databases">
        <title>Conexibacter stalactiti sp. nov., isolated from stalactites in a lava cave and emended description of the genus Conexibacter.</title>
        <authorList>
            <person name="Lee S.D."/>
        </authorList>
    </citation>
    <scope>NUCLEOTIDE SEQUENCE [LARGE SCALE GENOMIC DNA]</scope>
    <source>
        <strain evidence="17">KCTC 39840</strain>
    </source>
</reference>
<accession>A0ABU4HZS4</accession>
<dbReference type="Gene3D" id="3.40.1190.10">
    <property type="entry name" value="Mur-like, catalytic domain"/>
    <property type="match status" value="1"/>
</dbReference>
<comment type="function">
    <text evidence="11">Catalyzes the addition of meso-diaminopimelic acid to the nucleotide precursor UDP-N-acetylmuramoyl-L-alanyl-D-glutamate (UMAG) in the biosynthesis of bacterial cell-wall peptidoglycan.</text>
</comment>
<gene>
    <name evidence="11" type="primary">murE</name>
    <name evidence="16" type="ORF">R7226_27870</name>
</gene>
<dbReference type="InterPro" id="IPR036565">
    <property type="entry name" value="Mur-like_cat_sf"/>
</dbReference>
<dbReference type="NCBIfam" id="NF001124">
    <property type="entry name" value="PRK00139.1-2"/>
    <property type="match status" value="1"/>
</dbReference>
<dbReference type="SUPFAM" id="SSF53244">
    <property type="entry name" value="MurD-like peptide ligases, peptide-binding domain"/>
    <property type="match status" value="1"/>
</dbReference>
<feature type="modified residue" description="N6-carboxylysine" evidence="11">
    <location>
        <position position="218"/>
    </location>
</feature>
<feature type="binding site" evidence="11">
    <location>
        <begin position="405"/>
        <end position="408"/>
    </location>
    <ligand>
        <name>meso-2,6-diaminopimelate</name>
        <dbReference type="ChEBI" id="CHEBI:57791"/>
    </ligand>
</feature>
<comment type="caution">
    <text evidence="11">Lacks conserved residue(s) required for the propagation of feature annotation.</text>
</comment>
<dbReference type="InterPro" id="IPR036615">
    <property type="entry name" value="Mur_ligase_C_dom_sf"/>
</dbReference>
<dbReference type="InterPro" id="IPR035911">
    <property type="entry name" value="MurE/MurF_N"/>
</dbReference>
<evidence type="ECO:0000256" key="9">
    <source>
        <dbReference type="ARBA" id="ARBA00023306"/>
    </source>
</evidence>
<evidence type="ECO:0000256" key="2">
    <source>
        <dbReference type="ARBA" id="ARBA00022490"/>
    </source>
</evidence>
<evidence type="ECO:0000259" key="13">
    <source>
        <dbReference type="Pfam" id="PF01225"/>
    </source>
</evidence>
<evidence type="ECO:0000256" key="11">
    <source>
        <dbReference type="HAMAP-Rule" id="MF_00208"/>
    </source>
</evidence>
<feature type="binding site" evidence="11">
    <location>
        <position position="381"/>
    </location>
    <ligand>
        <name>meso-2,6-diaminopimelate</name>
        <dbReference type="ChEBI" id="CHEBI:57791"/>
    </ligand>
</feature>
<evidence type="ECO:0000256" key="3">
    <source>
        <dbReference type="ARBA" id="ARBA00022598"/>
    </source>
</evidence>
<evidence type="ECO:0000313" key="16">
    <source>
        <dbReference type="EMBL" id="MDW5598207.1"/>
    </source>
</evidence>
<evidence type="ECO:0000256" key="6">
    <source>
        <dbReference type="ARBA" id="ARBA00022840"/>
    </source>
</evidence>
<dbReference type="Gene3D" id="3.90.190.20">
    <property type="entry name" value="Mur ligase, C-terminal domain"/>
    <property type="match status" value="1"/>
</dbReference>
<dbReference type="InterPro" id="IPR005761">
    <property type="entry name" value="UDP-N-AcMur-Glu-dNH2Pim_ligase"/>
</dbReference>
<dbReference type="InterPro" id="IPR004101">
    <property type="entry name" value="Mur_ligase_C"/>
</dbReference>
<evidence type="ECO:0000256" key="12">
    <source>
        <dbReference type="RuleBase" id="RU004135"/>
    </source>
</evidence>
<evidence type="ECO:0000259" key="15">
    <source>
        <dbReference type="Pfam" id="PF08245"/>
    </source>
</evidence>
<protein>
    <recommendedName>
        <fullName evidence="11">UDP-N-acetylmuramoyl-L-alanyl-D-glutamate--2,6-diaminopimelate ligase</fullName>
        <ecNumber evidence="11">6.3.2.13</ecNumber>
    </recommendedName>
    <alternativeName>
        <fullName evidence="11">Meso-A2pm-adding enzyme</fullName>
    </alternativeName>
    <alternativeName>
        <fullName evidence="11">Meso-diaminopimelate-adding enzyme</fullName>
    </alternativeName>
    <alternativeName>
        <fullName evidence="11">UDP-MurNAc-L-Ala-D-Glu:meso-diaminopimelate ligase</fullName>
    </alternativeName>
    <alternativeName>
        <fullName evidence="11">UDP-MurNAc-tripeptide synthetase</fullName>
    </alternativeName>
    <alternativeName>
        <fullName evidence="11">UDP-N-acetylmuramyl-tripeptide synthetase</fullName>
    </alternativeName>
</protein>
<dbReference type="NCBIfam" id="TIGR01085">
    <property type="entry name" value="murE"/>
    <property type="match status" value="1"/>
</dbReference>
<feature type="binding site" evidence="11">
    <location>
        <position position="456"/>
    </location>
    <ligand>
        <name>meso-2,6-diaminopimelate</name>
        <dbReference type="ChEBI" id="CHEBI:57791"/>
    </ligand>
</feature>
<comment type="similarity">
    <text evidence="1 11">Belongs to the MurCDEF family. MurE subfamily.</text>
</comment>
<feature type="binding site" evidence="11">
    <location>
        <begin position="151"/>
        <end position="152"/>
    </location>
    <ligand>
        <name>UDP-N-acetyl-alpha-D-muramoyl-L-alanyl-D-glutamate</name>
        <dbReference type="ChEBI" id="CHEBI:83900"/>
    </ligand>
</feature>
<dbReference type="Pfam" id="PF08245">
    <property type="entry name" value="Mur_ligase_M"/>
    <property type="match status" value="1"/>
</dbReference>